<dbReference type="GO" id="GO:0017040">
    <property type="term" value="F:N-acylsphingosine amidohydrolase activity"/>
    <property type="evidence" value="ECO:0007669"/>
    <property type="project" value="UniProtKB-EC"/>
</dbReference>
<dbReference type="AlphaFoldDB" id="A0A1G4ATY3"/>
<feature type="domain" description="Acid ceramidase N-terminal" evidence="2">
    <location>
        <begin position="44"/>
        <end position="104"/>
    </location>
</feature>
<evidence type="ECO:0000313" key="4">
    <source>
        <dbReference type="Proteomes" id="UP000176998"/>
    </source>
</evidence>
<dbReference type="STRING" id="1209926.A0A1G4ATY3"/>
<proteinExistence type="predicted"/>
<dbReference type="GeneID" id="34565266"/>
<comment type="caution">
    <text evidence="3">The sequence shown here is derived from an EMBL/GenBank/DDBJ whole genome shotgun (WGS) entry which is preliminary data.</text>
</comment>
<gene>
    <name evidence="3" type="ORF">CORC01_12135</name>
</gene>
<dbReference type="Proteomes" id="UP000176998">
    <property type="component" value="Unassembled WGS sequence"/>
</dbReference>
<dbReference type="PANTHER" id="PTHR28583">
    <property type="entry name" value="ACID AMIDASE"/>
    <property type="match status" value="1"/>
</dbReference>
<dbReference type="InterPro" id="IPR029130">
    <property type="entry name" value="Acid_ceramidase_N"/>
</dbReference>
<reference evidence="3 4" key="1">
    <citation type="submission" date="2016-09" db="EMBL/GenBank/DDBJ databases">
        <authorList>
            <person name="Capua I."/>
            <person name="De Benedictis P."/>
            <person name="Joannis T."/>
            <person name="Lombin L.H."/>
            <person name="Cattoli G."/>
        </authorList>
    </citation>
    <scope>NUCLEOTIDE SEQUENCE [LARGE SCALE GENOMIC DNA]</scope>
    <source>
        <strain evidence="3 4">IMI 309357</strain>
    </source>
</reference>
<dbReference type="EMBL" id="MJBS01000144">
    <property type="protein sequence ID" value="OHE92556.1"/>
    <property type="molecule type" value="Genomic_DNA"/>
</dbReference>
<protein>
    <recommendedName>
        <fullName evidence="1">ceramidase</fullName>
        <ecNumber evidence="1">3.5.1.23</ecNumber>
    </recommendedName>
</protein>
<accession>A0A1G4ATY3</accession>
<dbReference type="OrthoDB" id="5273684at2759"/>
<name>A0A1G4ATY3_9PEZI</name>
<evidence type="ECO:0000259" key="2">
    <source>
        <dbReference type="Pfam" id="PF15508"/>
    </source>
</evidence>
<dbReference type="RefSeq" id="XP_022469725.1">
    <property type="nucleotide sequence ID" value="XM_022623756.1"/>
</dbReference>
<keyword evidence="4" id="KW-1185">Reference proteome</keyword>
<sequence>MVLDSNMADEPKMAPTTHALDLLQGQAHEHATASPTILTPAPDRIPIYKIDMAMPAGERFTRLAKDFAPKIRRASPLFDEVVEMLFGKSLAGIAKFTSRFALRKVFDPEQTKEIKSIAAAAGIPSHLLVSLNVFLDMMLGCTSGAAFVKVGSKDQAGDNGPDRLLHFRTLEWGMDILRELLVIIEYVDTSTGSNEVITRSVTYAGFVGSLTGVRKGLSVSLNFRPVHECGTSSLLKHQLMVLLGLRESIPSMLRRILLNENIPTKKPKVHDSKVINPHDNGEKLASITSIAKKLASVPASPCYLTLCDGEQVMNVLKDLHSGKIKTSNLFQIQCNHDPDHDHCCGHKTTRRDANPAQAKIMGSEVWLEESEERQHALHEKWIDHIRAITRDADATWKARQNGICQDIEIEAEVDDPIEMPGIGEAKLREWVSTYPTTNESTHFMCIMDSLTGEIRWISRGPEPYRSHEAGSAV</sequence>
<organism evidence="3 4">
    <name type="scientific">Colletotrichum orchidophilum</name>
    <dbReference type="NCBI Taxonomy" id="1209926"/>
    <lineage>
        <taxon>Eukaryota</taxon>
        <taxon>Fungi</taxon>
        <taxon>Dikarya</taxon>
        <taxon>Ascomycota</taxon>
        <taxon>Pezizomycotina</taxon>
        <taxon>Sordariomycetes</taxon>
        <taxon>Hypocreomycetidae</taxon>
        <taxon>Glomerellales</taxon>
        <taxon>Glomerellaceae</taxon>
        <taxon>Colletotrichum</taxon>
    </lineage>
</organism>
<evidence type="ECO:0000313" key="3">
    <source>
        <dbReference type="EMBL" id="OHE92556.1"/>
    </source>
</evidence>
<dbReference type="PANTHER" id="PTHR28583:SF1">
    <property type="entry name" value="ACID CERAMIDASE"/>
    <property type="match status" value="1"/>
</dbReference>
<evidence type="ECO:0000256" key="1">
    <source>
        <dbReference type="ARBA" id="ARBA00011891"/>
    </source>
</evidence>
<dbReference type="Pfam" id="PF15508">
    <property type="entry name" value="NAAA-beta"/>
    <property type="match status" value="1"/>
</dbReference>
<dbReference type="EC" id="3.5.1.23" evidence="1"/>